<organism evidence="5 6">
    <name type="scientific">OM182 bacterium MED-G24</name>
    <dbReference type="NCBI Taxonomy" id="1986255"/>
    <lineage>
        <taxon>Bacteria</taxon>
        <taxon>Pseudomonadati</taxon>
        <taxon>Pseudomonadota</taxon>
        <taxon>Gammaproteobacteria</taxon>
        <taxon>OMG group</taxon>
        <taxon>OM182 clade</taxon>
    </lineage>
</organism>
<dbReference type="InterPro" id="IPR002123">
    <property type="entry name" value="Plipid/glycerol_acylTrfase"/>
</dbReference>
<comment type="pathway">
    <text evidence="1">Lipid metabolism.</text>
</comment>
<evidence type="ECO:0000256" key="1">
    <source>
        <dbReference type="ARBA" id="ARBA00005189"/>
    </source>
</evidence>
<proteinExistence type="predicted"/>
<keyword evidence="2 5" id="KW-0808">Transferase</keyword>
<dbReference type="SMART" id="SM00563">
    <property type="entry name" value="PlsC"/>
    <property type="match status" value="1"/>
</dbReference>
<evidence type="ECO:0000259" key="4">
    <source>
        <dbReference type="SMART" id="SM00563"/>
    </source>
</evidence>
<evidence type="ECO:0000256" key="2">
    <source>
        <dbReference type="ARBA" id="ARBA00022679"/>
    </source>
</evidence>
<dbReference type="PANTHER" id="PTHR10434">
    <property type="entry name" value="1-ACYL-SN-GLYCEROL-3-PHOSPHATE ACYLTRANSFERASE"/>
    <property type="match status" value="1"/>
</dbReference>
<dbReference type="Proteomes" id="UP000219327">
    <property type="component" value="Unassembled WGS sequence"/>
</dbReference>
<keyword evidence="3 5" id="KW-0012">Acyltransferase</keyword>
<dbReference type="EMBL" id="NTKD01000010">
    <property type="protein sequence ID" value="PDH40612.1"/>
    <property type="molecule type" value="Genomic_DNA"/>
</dbReference>
<dbReference type="Pfam" id="PF01553">
    <property type="entry name" value="Acyltransferase"/>
    <property type="match status" value="1"/>
</dbReference>
<dbReference type="GO" id="GO:0003841">
    <property type="term" value="F:1-acylglycerol-3-phosphate O-acyltransferase activity"/>
    <property type="evidence" value="ECO:0007669"/>
    <property type="project" value="TreeGrafter"/>
</dbReference>
<evidence type="ECO:0000313" key="6">
    <source>
        <dbReference type="Proteomes" id="UP000219327"/>
    </source>
</evidence>
<sequence length="215" mass="23560">MADASGNASDDHQNAMTQRVSRKRACGSFARWLGKTVNRCAGWQVEGQAPDDARMLIIAAPHTSNWDFIYLIAAAFSLGLSVHWIGKESLFRGPLGLVLRFMGGIPIDRSRRNNLVASLAEEINASPGCVLVVPPEGTRGQAPYWKSGFFRIAQTARIPMVCGFLDYHRKVAGLGPVIPHDIDEESLMARLSDFYVGIQGKYPGNFGPVRLKETS</sequence>
<evidence type="ECO:0000313" key="5">
    <source>
        <dbReference type="EMBL" id="PDH40612.1"/>
    </source>
</evidence>
<dbReference type="SUPFAM" id="SSF69593">
    <property type="entry name" value="Glycerol-3-phosphate (1)-acyltransferase"/>
    <property type="match status" value="1"/>
</dbReference>
<dbReference type="PANTHER" id="PTHR10434:SF9">
    <property type="entry name" value="PHOSPHOLIPID_GLYCEROL ACYLTRANSFERASE DOMAIN-CONTAINING PROTEIN"/>
    <property type="match status" value="1"/>
</dbReference>
<accession>A0A2A5WVU8</accession>
<evidence type="ECO:0000256" key="3">
    <source>
        <dbReference type="ARBA" id="ARBA00023315"/>
    </source>
</evidence>
<comment type="caution">
    <text evidence="5">The sequence shown here is derived from an EMBL/GenBank/DDBJ whole genome shotgun (WGS) entry which is preliminary data.</text>
</comment>
<dbReference type="AlphaFoldDB" id="A0A2A5WVU8"/>
<feature type="domain" description="Phospholipid/glycerol acyltransferase" evidence="4">
    <location>
        <begin position="56"/>
        <end position="165"/>
    </location>
</feature>
<protein>
    <submittedName>
        <fullName evidence="5">Glycerol acyltransferase</fullName>
    </submittedName>
</protein>
<reference evidence="5 6" key="1">
    <citation type="submission" date="2017-08" db="EMBL/GenBank/DDBJ databases">
        <title>Fine stratification of microbial communities through a metagenomic profile of the photic zone.</title>
        <authorList>
            <person name="Haro-Moreno J.M."/>
            <person name="Lopez-Perez M."/>
            <person name="De La Torre J."/>
            <person name="Picazo A."/>
            <person name="Camacho A."/>
            <person name="Rodriguez-Valera F."/>
        </authorList>
    </citation>
    <scope>NUCLEOTIDE SEQUENCE [LARGE SCALE GENOMIC DNA]</scope>
    <source>
        <strain evidence="5">MED-G24</strain>
    </source>
</reference>
<gene>
    <name evidence="5" type="ORF">CNE99_03365</name>
</gene>
<name>A0A2A5WVU8_9GAMM</name>
<dbReference type="GO" id="GO:0006654">
    <property type="term" value="P:phosphatidic acid biosynthetic process"/>
    <property type="evidence" value="ECO:0007669"/>
    <property type="project" value="TreeGrafter"/>
</dbReference>